<evidence type="ECO:0000313" key="2">
    <source>
        <dbReference type="Proteomes" id="UP000585437"/>
    </source>
</evidence>
<accession>A0A7X0MW82</accession>
<keyword evidence="2" id="KW-1185">Reference proteome</keyword>
<dbReference type="Proteomes" id="UP000585437">
    <property type="component" value="Unassembled WGS sequence"/>
</dbReference>
<organism evidence="1 2">
    <name type="scientific">Rhizobium soli</name>
    <dbReference type="NCBI Taxonomy" id="424798"/>
    <lineage>
        <taxon>Bacteria</taxon>
        <taxon>Pseudomonadati</taxon>
        <taxon>Pseudomonadota</taxon>
        <taxon>Alphaproteobacteria</taxon>
        <taxon>Hyphomicrobiales</taxon>
        <taxon>Rhizobiaceae</taxon>
        <taxon>Rhizobium/Agrobacterium group</taxon>
        <taxon>Rhizobium</taxon>
    </lineage>
</organism>
<dbReference type="AlphaFoldDB" id="A0A7X0MW82"/>
<protein>
    <submittedName>
        <fullName evidence="1">Uncharacterized protein</fullName>
    </submittedName>
</protein>
<reference evidence="1 2" key="1">
    <citation type="submission" date="2020-08" db="EMBL/GenBank/DDBJ databases">
        <title>The Agave Microbiome: Exploring the role of microbial communities in plant adaptations to desert environments.</title>
        <authorList>
            <person name="Partida-Martinez L.P."/>
        </authorList>
    </citation>
    <scope>NUCLEOTIDE SEQUENCE [LARGE SCALE GENOMIC DNA]</scope>
    <source>
        <strain evidence="1 2">AS3.12</strain>
    </source>
</reference>
<sequence>MAADVERSEQAQIIKRTVISLAKAVGPDRSLDAEIASILGWTSRQEQFEERRTGETKIRHLWFKPDGQLDKVPRFTWNLDVALDLVQSMNGSSAGGFGWEATSGSSKMRDFKPVLASTPILALCIQALLLKLRQLP</sequence>
<evidence type="ECO:0000313" key="1">
    <source>
        <dbReference type="EMBL" id="MBB6511098.1"/>
    </source>
</evidence>
<dbReference type="EMBL" id="JACHBU010000017">
    <property type="protein sequence ID" value="MBB6511098.1"/>
    <property type="molecule type" value="Genomic_DNA"/>
</dbReference>
<comment type="caution">
    <text evidence="1">The sequence shown here is derived from an EMBL/GenBank/DDBJ whole genome shotgun (WGS) entry which is preliminary data.</text>
</comment>
<gene>
    <name evidence="1" type="ORF">F4695_004496</name>
</gene>
<name>A0A7X0MW82_9HYPH</name>
<dbReference type="RefSeq" id="WP_184656107.1">
    <property type="nucleotide sequence ID" value="NZ_JACHBU010000017.1"/>
</dbReference>
<proteinExistence type="predicted"/>